<reference evidence="1 2" key="1">
    <citation type="journal article" date="2015" name="Genome Announc.">
        <title>Complete Genome Sequence of Cupriavidus basilensis 4G11, Isolated from the Oak Ridge Field Research Center Site.</title>
        <authorList>
            <person name="Ray J."/>
            <person name="Waters R.J."/>
            <person name="Skerker J.M."/>
            <person name="Kuehl J.V."/>
            <person name="Price M.N."/>
            <person name="Huang J."/>
            <person name="Chakraborty R."/>
            <person name="Arkin A.P."/>
            <person name="Deutschbauer A."/>
        </authorList>
    </citation>
    <scope>NUCLEOTIDE SEQUENCE [LARGE SCALE GENOMIC DNA]</scope>
    <source>
        <strain evidence="1">4G11</strain>
    </source>
</reference>
<accession>A0A0C4YPB3</accession>
<protein>
    <submittedName>
        <fullName evidence="1">Transcriptional regulator</fullName>
    </submittedName>
</protein>
<dbReference type="STRING" id="68895.RR42_s0836"/>
<dbReference type="Proteomes" id="UP000031843">
    <property type="component" value="Chromosome secondary"/>
</dbReference>
<sequence length="79" mass="8912">MTKFNRLHVIRQVDRLTLRPFLSAIEQQQIGRAAIRENVAASTAIKPAIKRIRDLEDIVNRKAHVAVDAQSCTRARPPA</sequence>
<name>A0A0C4YPB3_9BURK</name>
<keyword evidence="2" id="KW-1185">Reference proteome</keyword>
<gene>
    <name evidence="1" type="ORF">RR42_s0836</name>
</gene>
<proteinExistence type="predicted"/>
<organism evidence="1 2">
    <name type="scientific">Cupriavidus basilensis</name>
    <dbReference type="NCBI Taxonomy" id="68895"/>
    <lineage>
        <taxon>Bacteria</taxon>
        <taxon>Pseudomonadati</taxon>
        <taxon>Pseudomonadota</taxon>
        <taxon>Betaproteobacteria</taxon>
        <taxon>Burkholderiales</taxon>
        <taxon>Burkholderiaceae</taxon>
        <taxon>Cupriavidus</taxon>
    </lineage>
</organism>
<dbReference type="EMBL" id="CP010537">
    <property type="protein sequence ID" value="AJG22426.1"/>
    <property type="molecule type" value="Genomic_DNA"/>
</dbReference>
<evidence type="ECO:0000313" key="2">
    <source>
        <dbReference type="Proteomes" id="UP000031843"/>
    </source>
</evidence>
<dbReference type="KEGG" id="cbw:RR42_s0836"/>
<dbReference type="AlphaFoldDB" id="A0A0C4YPB3"/>
<evidence type="ECO:0000313" key="1">
    <source>
        <dbReference type="EMBL" id="AJG22426.1"/>
    </source>
</evidence>